<protein>
    <submittedName>
        <fullName evidence="2">Uncharacterized protein</fullName>
    </submittedName>
</protein>
<dbReference type="Proteomes" id="UP000010998">
    <property type="component" value="Chromosome"/>
</dbReference>
<sequence>MATVTTACPHPGAGRLPAQAGPEQGGDLKPLRPKFPLRANRNCGKKFADLQLGAFLEFDNVDSEAERLPVRV</sequence>
<dbReference type="KEGG" id="mam:Mesau_02840"/>
<evidence type="ECO:0000256" key="1">
    <source>
        <dbReference type="SAM" id="MobiDB-lite"/>
    </source>
</evidence>
<evidence type="ECO:0000313" key="3">
    <source>
        <dbReference type="Proteomes" id="UP000010998"/>
    </source>
</evidence>
<evidence type="ECO:0000313" key="2">
    <source>
        <dbReference type="EMBL" id="AGB45232.1"/>
    </source>
</evidence>
<keyword evidence="3" id="KW-1185">Reference proteome</keyword>
<proteinExistence type="predicted"/>
<organism evidence="2 3">
    <name type="scientific">Mesorhizobium australicum (strain HAMBI 3006 / LMG 24608 / WSM2073)</name>
    <dbReference type="NCBI Taxonomy" id="754035"/>
    <lineage>
        <taxon>Bacteria</taxon>
        <taxon>Pseudomonadati</taxon>
        <taxon>Pseudomonadota</taxon>
        <taxon>Alphaproteobacteria</taxon>
        <taxon>Hyphomicrobiales</taxon>
        <taxon>Phyllobacteriaceae</taxon>
        <taxon>Mesorhizobium</taxon>
    </lineage>
</organism>
<feature type="region of interest" description="Disordered" evidence="1">
    <location>
        <begin position="1"/>
        <end position="30"/>
    </location>
</feature>
<gene>
    <name evidence="2" type="ordered locus">Mesau_02840</name>
</gene>
<dbReference type="AlphaFoldDB" id="L0KIR0"/>
<dbReference type="HOGENOM" id="CLU_2717679_0_0_5"/>
<name>L0KIR0_MESAW</name>
<reference evidence="3" key="1">
    <citation type="submission" date="2012-02" db="EMBL/GenBank/DDBJ databases">
        <title>Complete sequence of Mesorhizobium australicum WSM2073.</title>
        <authorList>
            <person name="Lucas S."/>
            <person name="Han J."/>
            <person name="Lapidus A."/>
            <person name="Cheng J.-F."/>
            <person name="Goodwin L."/>
            <person name="Pitluck S."/>
            <person name="Peters L."/>
            <person name="Gu W."/>
            <person name="Detter J.C."/>
            <person name="Han C."/>
            <person name="Tapia R."/>
            <person name="Land M."/>
            <person name="Hauser L."/>
            <person name="Kyrpides N."/>
            <person name="Ivanova N."/>
            <person name="Pagani I."/>
            <person name="Reeve W.G."/>
            <person name="Howieson J.G."/>
            <person name="Tiwari R.P."/>
            <person name="O'Hara G.W."/>
            <person name="Atkins C.A."/>
            <person name="Ronson C.W."/>
            <person name="Nandasena K.G."/>
            <person name="Woyke T."/>
        </authorList>
    </citation>
    <scope>NUCLEOTIDE SEQUENCE [LARGE SCALE GENOMIC DNA]</scope>
    <source>
        <strain evidence="3">LMG 24608 / HAMBI 3006 / WSM2073</strain>
    </source>
</reference>
<accession>L0KIR0</accession>
<dbReference type="EMBL" id="CP003358">
    <property type="protein sequence ID" value="AGB45232.1"/>
    <property type="molecule type" value="Genomic_DNA"/>
</dbReference>